<evidence type="ECO:0000313" key="2">
    <source>
        <dbReference type="EMBL" id="VAV94351.1"/>
    </source>
</evidence>
<proteinExistence type="inferred from homology"/>
<dbReference type="SUPFAM" id="SSF69786">
    <property type="entry name" value="YggU-like"/>
    <property type="match status" value="1"/>
</dbReference>
<dbReference type="Pfam" id="PF02594">
    <property type="entry name" value="DUF167"/>
    <property type="match status" value="1"/>
</dbReference>
<dbReference type="SMART" id="SM01152">
    <property type="entry name" value="DUF167"/>
    <property type="match status" value="1"/>
</dbReference>
<evidence type="ECO:0000256" key="1">
    <source>
        <dbReference type="ARBA" id="ARBA00010364"/>
    </source>
</evidence>
<dbReference type="InterPro" id="IPR003746">
    <property type="entry name" value="DUF167"/>
</dbReference>
<gene>
    <name evidence="2" type="ORF">MNBD_ACTINO01-1191</name>
</gene>
<dbReference type="Gene3D" id="3.30.1200.10">
    <property type="entry name" value="YggU-like"/>
    <property type="match status" value="1"/>
</dbReference>
<evidence type="ECO:0008006" key="3">
    <source>
        <dbReference type="Google" id="ProtNLM"/>
    </source>
</evidence>
<dbReference type="AlphaFoldDB" id="A0A3B0RT13"/>
<dbReference type="HAMAP" id="MF_00634">
    <property type="entry name" value="UPF0235"/>
    <property type="match status" value="1"/>
</dbReference>
<name>A0A3B0RT13_9ZZZZ</name>
<dbReference type="EMBL" id="UOEI01000123">
    <property type="protein sequence ID" value="VAV94351.1"/>
    <property type="molecule type" value="Genomic_DNA"/>
</dbReference>
<dbReference type="NCBIfam" id="TIGR00251">
    <property type="entry name" value="DUF167 family protein"/>
    <property type="match status" value="1"/>
</dbReference>
<sequence>MRTGRLATLRGDCDRYASDMDDSPLRSTGMSVLIDVLVVANASRSGVVGIHGDRVKVRVTAPPERGKANAAVAALVRNETGGSRAEVVSGHSSRAKTVEVWGVGVQAAARRLIEET</sequence>
<comment type="similarity">
    <text evidence="1">Belongs to the UPF0235 family.</text>
</comment>
<dbReference type="InterPro" id="IPR036591">
    <property type="entry name" value="YggU-like_sf"/>
</dbReference>
<protein>
    <recommendedName>
        <fullName evidence="3">COG1872</fullName>
    </recommendedName>
</protein>
<accession>A0A3B0RT13</accession>
<organism evidence="2">
    <name type="scientific">hydrothermal vent metagenome</name>
    <dbReference type="NCBI Taxonomy" id="652676"/>
    <lineage>
        <taxon>unclassified sequences</taxon>
        <taxon>metagenomes</taxon>
        <taxon>ecological metagenomes</taxon>
    </lineage>
</organism>
<reference evidence="2" key="1">
    <citation type="submission" date="2018-06" db="EMBL/GenBank/DDBJ databases">
        <authorList>
            <person name="Zhirakovskaya E."/>
        </authorList>
    </citation>
    <scope>NUCLEOTIDE SEQUENCE</scope>
</reference>